<dbReference type="InterPro" id="IPR004443">
    <property type="entry name" value="YjeF_N_dom"/>
</dbReference>
<proteinExistence type="inferred from homology"/>
<sequence>MSFPLFTAAQVRAIDQRLIAAGTPGITLMQRAAEAGLTVLRQRWRKASAVIVICGVGNNGGDGHVLAGLIRQTGTPVHLLQIGDPARFGGDARRAADSAAALGVKALPYSAQDLSALIAQYADANAVIVDAMLGTGFHGELSGDFADATAQINASGQPVLAMDIPSGLHADTGHVNGAAVRASTTVTFIARKRGLYTSSGPDYAGDIVFDDCGADPAVTDAEAPGARTVSVDLLNSVLRPRARSAHKGHAGSVLVIGGDSGFGGAAMMAAEAAARSGAGTVSLLTRPVHVPAMLARRPEIMVCGLDAWQGDAGLLAKQLVEKATVLVIGPGLGQSAWSRQMLQNCMMWGVLLNKALVLDADALNLAAQDDRFWSESATVQQRKNWIITPHPGEAARLLATTTGQVQADRFAAITQLQTRTGTQCLLKGAGSLMAFAPDADSNNGDSSQVDVCTEGNPGMASGGMGDILTGVIAALVAQGLSPADALRCGVCAHGEAADQAVSAVGERGLLATDLLPWLSRVLNVKGN</sequence>
<dbReference type="NCBIfam" id="TIGR00197">
    <property type="entry name" value="yjeF_nterm"/>
    <property type="match status" value="1"/>
</dbReference>
<dbReference type="GO" id="GO:0052855">
    <property type="term" value="F:ADP-dependent NAD(P)H-hydrate dehydratase activity"/>
    <property type="evidence" value="ECO:0007669"/>
    <property type="project" value="UniProtKB-EC"/>
</dbReference>
<comment type="catalytic activity">
    <reaction evidence="1">
        <text>(6R)-NADHX = (6S)-NADHX</text>
        <dbReference type="Rhea" id="RHEA:32215"/>
        <dbReference type="ChEBI" id="CHEBI:64074"/>
        <dbReference type="ChEBI" id="CHEBI:64075"/>
        <dbReference type="EC" id="5.1.99.6"/>
    </reaction>
</comment>
<feature type="domain" description="YjeF N-terminal" evidence="22">
    <location>
        <begin position="11"/>
        <end position="220"/>
    </location>
</feature>
<comment type="similarity">
    <text evidence="4">In the N-terminal section; belongs to the NnrE/AIBP family.</text>
</comment>
<evidence type="ECO:0000256" key="7">
    <source>
        <dbReference type="ARBA" id="ARBA00013129"/>
    </source>
</evidence>
<keyword evidence="12" id="KW-0630">Potassium</keyword>
<evidence type="ECO:0000256" key="14">
    <source>
        <dbReference type="ARBA" id="ARBA00023235"/>
    </source>
</evidence>
<dbReference type="GO" id="GO:0005524">
    <property type="term" value="F:ATP binding"/>
    <property type="evidence" value="ECO:0007669"/>
    <property type="project" value="UniProtKB-KW"/>
</dbReference>
<evidence type="ECO:0000256" key="12">
    <source>
        <dbReference type="ARBA" id="ARBA00022958"/>
    </source>
</evidence>
<accession>A0A0F9VPC5</accession>
<comment type="catalytic activity">
    <reaction evidence="2">
        <text>(6R)-NADPHX = (6S)-NADPHX</text>
        <dbReference type="Rhea" id="RHEA:32227"/>
        <dbReference type="ChEBI" id="CHEBI:64076"/>
        <dbReference type="ChEBI" id="CHEBI:64077"/>
        <dbReference type="EC" id="5.1.99.6"/>
    </reaction>
</comment>
<dbReference type="EMBL" id="LAZR01000014">
    <property type="protein sequence ID" value="KKO06966.1"/>
    <property type="molecule type" value="Genomic_DNA"/>
</dbReference>
<dbReference type="CDD" id="cd01171">
    <property type="entry name" value="YXKO-related"/>
    <property type="match status" value="1"/>
</dbReference>
<keyword evidence="9" id="KW-0547">Nucleotide-binding</keyword>
<dbReference type="AlphaFoldDB" id="A0A0F9VPC5"/>
<keyword evidence="10" id="KW-0067">ATP-binding</keyword>
<dbReference type="PROSITE" id="PS51383">
    <property type="entry name" value="YJEF_C_3"/>
    <property type="match status" value="1"/>
</dbReference>
<evidence type="ECO:0000256" key="5">
    <source>
        <dbReference type="ARBA" id="ARBA00009524"/>
    </source>
</evidence>
<dbReference type="InterPro" id="IPR000631">
    <property type="entry name" value="CARKD"/>
</dbReference>
<evidence type="ECO:0000256" key="2">
    <source>
        <dbReference type="ARBA" id="ARBA00000909"/>
    </source>
</evidence>
<comment type="caution">
    <text evidence="23">The sequence shown here is derived from an EMBL/GenBank/DDBJ whole genome shotgun (WGS) entry which is preliminary data.</text>
</comment>
<dbReference type="PANTHER" id="PTHR12592">
    <property type="entry name" value="ATP-DEPENDENT (S)-NAD(P)H-HYDRATE DEHYDRATASE FAMILY MEMBER"/>
    <property type="match status" value="1"/>
</dbReference>
<evidence type="ECO:0000256" key="1">
    <source>
        <dbReference type="ARBA" id="ARBA00000013"/>
    </source>
</evidence>
<evidence type="ECO:0000256" key="6">
    <source>
        <dbReference type="ARBA" id="ARBA00012228"/>
    </source>
</evidence>
<keyword evidence="13" id="KW-0520">NAD</keyword>
<dbReference type="EC" id="5.1.99.6" evidence="6"/>
<comment type="catalytic activity">
    <reaction evidence="20">
        <text>(6S)-NADPHX + ADP = AMP + phosphate + NADPH + H(+)</text>
        <dbReference type="Rhea" id="RHEA:32235"/>
        <dbReference type="ChEBI" id="CHEBI:15378"/>
        <dbReference type="ChEBI" id="CHEBI:43474"/>
        <dbReference type="ChEBI" id="CHEBI:57783"/>
        <dbReference type="ChEBI" id="CHEBI:64076"/>
        <dbReference type="ChEBI" id="CHEBI:456215"/>
        <dbReference type="ChEBI" id="CHEBI:456216"/>
        <dbReference type="EC" id="4.2.1.136"/>
    </reaction>
</comment>
<dbReference type="Gene3D" id="3.40.1190.20">
    <property type="match status" value="1"/>
</dbReference>
<evidence type="ECO:0000256" key="9">
    <source>
        <dbReference type="ARBA" id="ARBA00022741"/>
    </source>
</evidence>
<dbReference type="Pfam" id="PF01256">
    <property type="entry name" value="Carb_kinase"/>
    <property type="match status" value="1"/>
</dbReference>
<evidence type="ECO:0000256" key="3">
    <source>
        <dbReference type="ARBA" id="ARBA00001958"/>
    </source>
</evidence>
<evidence type="ECO:0000256" key="17">
    <source>
        <dbReference type="ARBA" id="ARBA00025153"/>
    </source>
</evidence>
<dbReference type="Pfam" id="PF03853">
    <property type="entry name" value="YjeF_N"/>
    <property type="match status" value="1"/>
</dbReference>
<dbReference type="SUPFAM" id="SSF53613">
    <property type="entry name" value="Ribokinase-like"/>
    <property type="match status" value="1"/>
</dbReference>
<reference evidence="23" key="1">
    <citation type="journal article" date="2015" name="Nature">
        <title>Complex archaea that bridge the gap between prokaryotes and eukaryotes.</title>
        <authorList>
            <person name="Spang A."/>
            <person name="Saw J.H."/>
            <person name="Jorgensen S.L."/>
            <person name="Zaremba-Niedzwiedzka K."/>
            <person name="Martijn J."/>
            <person name="Lind A.E."/>
            <person name="van Eijk R."/>
            <person name="Schleper C."/>
            <person name="Guy L."/>
            <person name="Ettema T.J."/>
        </authorList>
    </citation>
    <scope>NUCLEOTIDE SEQUENCE</scope>
</reference>
<evidence type="ECO:0000256" key="4">
    <source>
        <dbReference type="ARBA" id="ARBA00006001"/>
    </source>
</evidence>
<evidence type="ECO:0000256" key="10">
    <source>
        <dbReference type="ARBA" id="ARBA00022840"/>
    </source>
</evidence>
<dbReference type="InterPro" id="IPR036652">
    <property type="entry name" value="YjeF_N_dom_sf"/>
</dbReference>
<evidence type="ECO:0000256" key="19">
    <source>
        <dbReference type="ARBA" id="ARBA00048238"/>
    </source>
</evidence>
<keyword evidence="15" id="KW-0456">Lyase</keyword>
<keyword evidence="14" id="KW-0413">Isomerase</keyword>
<evidence type="ECO:0000256" key="8">
    <source>
        <dbReference type="ARBA" id="ARBA00022723"/>
    </source>
</evidence>
<dbReference type="SUPFAM" id="SSF64153">
    <property type="entry name" value="YjeF N-terminal domain-like"/>
    <property type="match status" value="1"/>
</dbReference>
<feature type="domain" description="YjeF C-terminal" evidence="21">
    <location>
        <begin position="230"/>
        <end position="525"/>
    </location>
</feature>
<dbReference type="EC" id="4.2.1.136" evidence="7"/>
<dbReference type="PROSITE" id="PS51385">
    <property type="entry name" value="YJEF_N"/>
    <property type="match status" value="1"/>
</dbReference>
<protein>
    <recommendedName>
        <fullName evidence="18">Nicotinamide nucleotide repair protein</fullName>
        <ecNumber evidence="7">4.2.1.136</ecNumber>
        <ecNumber evidence="6">5.1.99.6</ecNumber>
    </recommendedName>
</protein>
<dbReference type="InterPro" id="IPR030677">
    <property type="entry name" value="Nnr"/>
</dbReference>
<comment type="function">
    <text evidence="17">Bifunctional enzyme that catalyzes the epimerization of the S- and R-forms of NAD(P)HX and the dehydration of the S-form of NAD(P)HX at the expense of ADP, which is converted to AMP. This allows the repair of both epimers of NAD(P)HX, a damaged form of NAD(P)H that is a result of enzymatic or heat-dependent hydration.</text>
</comment>
<organism evidence="23">
    <name type="scientific">marine sediment metagenome</name>
    <dbReference type="NCBI Taxonomy" id="412755"/>
    <lineage>
        <taxon>unclassified sequences</taxon>
        <taxon>metagenomes</taxon>
        <taxon>ecological metagenomes</taxon>
    </lineage>
</organism>
<dbReference type="HAMAP" id="MF_01966">
    <property type="entry name" value="NADHX_epimerase"/>
    <property type="match status" value="1"/>
</dbReference>
<gene>
    <name evidence="23" type="ORF">LCGC14_0061520</name>
</gene>
<evidence type="ECO:0000256" key="20">
    <source>
        <dbReference type="ARBA" id="ARBA00049209"/>
    </source>
</evidence>
<keyword evidence="11" id="KW-0521">NADP</keyword>
<evidence type="ECO:0000256" key="15">
    <source>
        <dbReference type="ARBA" id="ARBA00023239"/>
    </source>
</evidence>
<name>A0A0F9VPC5_9ZZZZ</name>
<dbReference type="Gene3D" id="3.40.50.10260">
    <property type="entry name" value="YjeF N-terminal domain"/>
    <property type="match status" value="1"/>
</dbReference>
<dbReference type="NCBIfam" id="TIGR00196">
    <property type="entry name" value="yjeF_cterm"/>
    <property type="match status" value="1"/>
</dbReference>
<dbReference type="PIRSF" id="PIRSF017184">
    <property type="entry name" value="Nnr"/>
    <property type="match status" value="1"/>
</dbReference>
<dbReference type="PANTHER" id="PTHR12592:SF0">
    <property type="entry name" value="ATP-DEPENDENT (S)-NAD(P)H-HYDRATE DEHYDRATASE"/>
    <property type="match status" value="1"/>
</dbReference>
<evidence type="ECO:0000259" key="22">
    <source>
        <dbReference type="PROSITE" id="PS51385"/>
    </source>
</evidence>
<comment type="similarity">
    <text evidence="5">In the C-terminal section; belongs to the NnrD/CARKD family.</text>
</comment>
<evidence type="ECO:0000256" key="11">
    <source>
        <dbReference type="ARBA" id="ARBA00022857"/>
    </source>
</evidence>
<comment type="cofactor">
    <cofactor evidence="3">
        <name>K(+)</name>
        <dbReference type="ChEBI" id="CHEBI:29103"/>
    </cofactor>
</comment>
<dbReference type="GO" id="GO:0046872">
    <property type="term" value="F:metal ion binding"/>
    <property type="evidence" value="ECO:0007669"/>
    <property type="project" value="UniProtKB-KW"/>
</dbReference>
<dbReference type="GO" id="GO:0052856">
    <property type="term" value="F:NAD(P)HX epimerase activity"/>
    <property type="evidence" value="ECO:0007669"/>
    <property type="project" value="UniProtKB-EC"/>
</dbReference>
<comment type="catalytic activity">
    <reaction evidence="19">
        <text>(6S)-NADHX + ADP = AMP + phosphate + NADH + H(+)</text>
        <dbReference type="Rhea" id="RHEA:32223"/>
        <dbReference type="ChEBI" id="CHEBI:15378"/>
        <dbReference type="ChEBI" id="CHEBI:43474"/>
        <dbReference type="ChEBI" id="CHEBI:57945"/>
        <dbReference type="ChEBI" id="CHEBI:64074"/>
        <dbReference type="ChEBI" id="CHEBI:456215"/>
        <dbReference type="ChEBI" id="CHEBI:456216"/>
        <dbReference type="EC" id="4.2.1.136"/>
    </reaction>
</comment>
<keyword evidence="8" id="KW-0479">Metal-binding</keyword>
<evidence type="ECO:0000256" key="13">
    <source>
        <dbReference type="ARBA" id="ARBA00023027"/>
    </source>
</evidence>
<evidence type="ECO:0000259" key="21">
    <source>
        <dbReference type="PROSITE" id="PS51383"/>
    </source>
</evidence>
<dbReference type="InterPro" id="IPR029056">
    <property type="entry name" value="Ribokinase-like"/>
</dbReference>
<evidence type="ECO:0000256" key="16">
    <source>
        <dbReference type="ARBA" id="ARBA00023268"/>
    </source>
</evidence>
<evidence type="ECO:0000256" key="18">
    <source>
        <dbReference type="ARBA" id="ARBA00032624"/>
    </source>
</evidence>
<keyword evidence="16" id="KW-0511">Multifunctional enzyme</keyword>
<dbReference type="HAMAP" id="MF_01965">
    <property type="entry name" value="NADHX_dehydratase"/>
    <property type="match status" value="1"/>
</dbReference>
<dbReference type="GO" id="GO:0110051">
    <property type="term" value="P:metabolite repair"/>
    <property type="evidence" value="ECO:0007669"/>
    <property type="project" value="TreeGrafter"/>
</dbReference>
<evidence type="ECO:0000313" key="23">
    <source>
        <dbReference type="EMBL" id="KKO06966.1"/>
    </source>
</evidence>